<dbReference type="InterPro" id="IPR040202">
    <property type="entry name" value="Brl1/Brr6"/>
</dbReference>
<feature type="region of interest" description="Disordered" evidence="1">
    <location>
        <begin position="1"/>
        <end position="267"/>
    </location>
</feature>
<evidence type="ECO:0000313" key="5">
    <source>
        <dbReference type="Proteomes" id="UP000799750"/>
    </source>
</evidence>
<proteinExistence type="predicted"/>
<evidence type="ECO:0000313" key="4">
    <source>
        <dbReference type="EMBL" id="KAF2499989.1"/>
    </source>
</evidence>
<feature type="compositionally biased region" description="Basic and acidic residues" evidence="1">
    <location>
        <begin position="184"/>
        <end position="195"/>
    </location>
</feature>
<dbReference type="Pfam" id="PF10104">
    <property type="entry name" value="Brr6_like_C_C"/>
    <property type="match status" value="1"/>
</dbReference>
<dbReference type="PANTHER" id="PTHR28136:SF1">
    <property type="entry name" value="NUCLEUS EXPORT PROTEIN BRL1"/>
    <property type="match status" value="1"/>
</dbReference>
<dbReference type="GO" id="GO:0055088">
    <property type="term" value="P:lipid homeostasis"/>
    <property type="evidence" value="ECO:0007669"/>
    <property type="project" value="InterPro"/>
</dbReference>
<feature type="compositionally biased region" description="Pro residues" evidence="1">
    <location>
        <begin position="80"/>
        <end position="91"/>
    </location>
</feature>
<dbReference type="OrthoDB" id="5961at2759"/>
<protein>
    <recommendedName>
        <fullName evidence="3">Brl1/Brr6 domain-containing protein</fullName>
    </recommendedName>
</protein>
<dbReference type="PANTHER" id="PTHR28136">
    <property type="entry name" value="NUCLEUS EXPORT PROTEIN BRR6"/>
    <property type="match status" value="1"/>
</dbReference>
<feature type="domain" description="Brl1/Brr6" evidence="3">
    <location>
        <begin position="289"/>
        <end position="422"/>
    </location>
</feature>
<reference evidence="4" key="1">
    <citation type="journal article" date="2020" name="Stud. Mycol.">
        <title>101 Dothideomycetes genomes: a test case for predicting lifestyles and emergence of pathogens.</title>
        <authorList>
            <person name="Haridas S."/>
            <person name="Albert R."/>
            <person name="Binder M."/>
            <person name="Bloem J."/>
            <person name="Labutti K."/>
            <person name="Salamov A."/>
            <person name="Andreopoulos B."/>
            <person name="Baker S."/>
            <person name="Barry K."/>
            <person name="Bills G."/>
            <person name="Bluhm B."/>
            <person name="Cannon C."/>
            <person name="Castanera R."/>
            <person name="Culley D."/>
            <person name="Daum C."/>
            <person name="Ezra D."/>
            <person name="Gonzalez J."/>
            <person name="Henrissat B."/>
            <person name="Kuo A."/>
            <person name="Liang C."/>
            <person name="Lipzen A."/>
            <person name="Lutzoni F."/>
            <person name="Magnuson J."/>
            <person name="Mondo S."/>
            <person name="Nolan M."/>
            <person name="Ohm R."/>
            <person name="Pangilinan J."/>
            <person name="Park H.-J."/>
            <person name="Ramirez L."/>
            <person name="Alfaro M."/>
            <person name="Sun H."/>
            <person name="Tritt A."/>
            <person name="Yoshinaga Y."/>
            <person name="Zwiers L.-H."/>
            <person name="Turgeon B."/>
            <person name="Goodwin S."/>
            <person name="Spatafora J."/>
            <person name="Crous P."/>
            <person name="Grigoriev I."/>
        </authorList>
    </citation>
    <scope>NUCLEOTIDE SEQUENCE</scope>
    <source>
        <strain evidence="4">CBS 269.34</strain>
    </source>
</reference>
<dbReference type="Proteomes" id="UP000799750">
    <property type="component" value="Unassembled WGS sequence"/>
</dbReference>
<feature type="compositionally biased region" description="Basic and acidic residues" evidence="1">
    <location>
        <begin position="231"/>
        <end position="245"/>
    </location>
</feature>
<evidence type="ECO:0000256" key="1">
    <source>
        <dbReference type="SAM" id="MobiDB-lite"/>
    </source>
</evidence>
<keyword evidence="2" id="KW-0472">Membrane</keyword>
<feature type="compositionally biased region" description="Polar residues" evidence="1">
    <location>
        <begin position="48"/>
        <end position="62"/>
    </location>
</feature>
<feature type="transmembrane region" description="Helical" evidence="2">
    <location>
        <begin position="395"/>
        <end position="418"/>
    </location>
</feature>
<accession>A0A6A6R5Z8</accession>
<feature type="compositionally biased region" description="Low complexity" evidence="1">
    <location>
        <begin position="32"/>
        <end position="41"/>
    </location>
</feature>
<keyword evidence="2" id="KW-0812">Transmembrane</keyword>
<dbReference type="GO" id="GO:0031965">
    <property type="term" value="C:nuclear membrane"/>
    <property type="evidence" value="ECO:0007669"/>
    <property type="project" value="InterPro"/>
</dbReference>
<dbReference type="InterPro" id="IPR018767">
    <property type="entry name" value="Brl1/Brr6_dom"/>
</dbReference>
<dbReference type="EMBL" id="MU004183">
    <property type="protein sequence ID" value="KAF2499989.1"/>
    <property type="molecule type" value="Genomic_DNA"/>
</dbReference>
<organism evidence="4 5">
    <name type="scientific">Lophium mytilinum</name>
    <dbReference type="NCBI Taxonomy" id="390894"/>
    <lineage>
        <taxon>Eukaryota</taxon>
        <taxon>Fungi</taxon>
        <taxon>Dikarya</taxon>
        <taxon>Ascomycota</taxon>
        <taxon>Pezizomycotina</taxon>
        <taxon>Dothideomycetes</taxon>
        <taxon>Pleosporomycetidae</taxon>
        <taxon>Mytilinidiales</taxon>
        <taxon>Mytilinidiaceae</taxon>
        <taxon>Lophium</taxon>
    </lineage>
</organism>
<sequence>MDRRTSTVPMDFEWANKTGDTDPTSPFMQLPRNNMANMNNTARKRNHNSVLESPTRIDQPNANYPRLRDPANQPFYFNNPPSPQKPLPPNPGLAHVHNSSAWDTRTPTKEVEFSSGGETPNTPDVGADSEATPETGARPGRLNRMLSSPSKGGRGSPSKSRRESLFGNFFNFNSSPRPSSQSVKADHYSRNGEKRITKKRHQKGVNREAVQQNMESDSEDDGGRSRRRRERERGSKKDRQDRDRDQDDEDNNTDKKRPEVPATPAIPRGSTIASVFSFIENHPGLPHILSFYAQFLLNLFLVFSAMYIMWSGWSAVTHEVDIQAQRAQTEVMIEIAKCARDWEENGCGHKYPPPSLKQLCGNWAACKERDARKVARASVSAKTFAMIFNSFVEEIGYKAMLFTSLVLITIFVISNYAFSTYRSTHAPRPPPQYDPYMHPPATPQRYPSQGFIDQQGFFTPYTSFHASQPNLALEPAPSGGVDAATGAGAEQKKAPVGRTINWGIVR</sequence>
<gene>
    <name evidence="4" type="ORF">BU16DRAFT_613803</name>
</gene>
<dbReference type="SMART" id="SM01042">
    <property type="entry name" value="Brr6_like_C_C"/>
    <property type="match status" value="1"/>
</dbReference>
<dbReference type="GO" id="GO:0006998">
    <property type="term" value="P:nuclear envelope organization"/>
    <property type="evidence" value="ECO:0007669"/>
    <property type="project" value="InterPro"/>
</dbReference>
<dbReference type="AlphaFoldDB" id="A0A6A6R5Z8"/>
<keyword evidence="2" id="KW-1133">Transmembrane helix</keyword>
<feature type="compositionally biased region" description="Low complexity" evidence="1">
    <location>
        <begin position="165"/>
        <end position="182"/>
    </location>
</feature>
<keyword evidence="5" id="KW-1185">Reference proteome</keyword>
<evidence type="ECO:0000256" key="2">
    <source>
        <dbReference type="SAM" id="Phobius"/>
    </source>
</evidence>
<name>A0A6A6R5Z8_9PEZI</name>
<evidence type="ECO:0000259" key="3">
    <source>
        <dbReference type="SMART" id="SM01042"/>
    </source>
</evidence>
<feature type="transmembrane region" description="Helical" evidence="2">
    <location>
        <begin position="291"/>
        <end position="310"/>
    </location>
</feature>